<feature type="region of interest" description="Disordered" evidence="1">
    <location>
        <begin position="223"/>
        <end position="256"/>
    </location>
</feature>
<evidence type="ECO:0000313" key="3">
    <source>
        <dbReference type="Proteomes" id="UP000054266"/>
    </source>
</evidence>
<organism evidence="2 3">
    <name type="scientific">Phialophora macrospora</name>
    <dbReference type="NCBI Taxonomy" id="1851006"/>
    <lineage>
        <taxon>Eukaryota</taxon>
        <taxon>Fungi</taxon>
        <taxon>Dikarya</taxon>
        <taxon>Ascomycota</taxon>
        <taxon>Pezizomycotina</taxon>
        <taxon>Eurotiomycetes</taxon>
        <taxon>Chaetothyriomycetidae</taxon>
        <taxon>Chaetothyriales</taxon>
        <taxon>Herpotrichiellaceae</taxon>
        <taxon>Phialophora</taxon>
    </lineage>
</organism>
<dbReference type="EMBL" id="KN846957">
    <property type="protein sequence ID" value="KIW71695.1"/>
    <property type="molecule type" value="Genomic_DNA"/>
</dbReference>
<reference evidence="2 3" key="1">
    <citation type="submission" date="2015-01" db="EMBL/GenBank/DDBJ databases">
        <title>The Genome Sequence of Capronia semiimmersa CBS27337.</title>
        <authorList>
            <consortium name="The Broad Institute Genomics Platform"/>
            <person name="Cuomo C."/>
            <person name="de Hoog S."/>
            <person name="Gorbushina A."/>
            <person name="Stielow B."/>
            <person name="Teixiera M."/>
            <person name="Abouelleil A."/>
            <person name="Chapman S.B."/>
            <person name="Priest M."/>
            <person name="Young S.K."/>
            <person name="Wortman J."/>
            <person name="Nusbaum C."/>
            <person name="Birren B."/>
        </authorList>
    </citation>
    <scope>NUCLEOTIDE SEQUENCE [LARGE SCALE GENOMIC DNA]</scope>
    <source>
        <strain evidence="2 3">CBS 27337</strain>
    </source>
</reference>
<dbReference type="Proteomes" id="UP000054266">
    <property type="component" value="Unassembled WGS sequence"/>
</dbReference>
<evidence type="ECO:0000256" key="1">
    <source>
        <dbReference type="SAM" id="MobiDB-lite"/>
    </source>
</evidence>
<accession>A0A0D2FYY4</accession>
<evidence type="ECO:0000313" key="2">
    <source>
        <dbReference type="EMBL" id="KIW71695.1"/>
    </source>
</evidence>
<gene>
    <name evidence="2" type="ORF">PV04_03830</name>
</gene>
<proteinExistence type="predicted"/>
<sequence>MPHKSIRMTLGRSPPDLWRDFWDPDKYNLERERCKVTLTEQRLLICESREDHYRLTRPSVTSTRRFSSSTLSSLFSRQHSDLSNNEASLTNNEPKQVEVSFKVIGKMPLEDQDKRAFDFPEGLVLLESPCAHQTHPEVMHAVHDYLQQKPKRKTWNVVGVLPRTGNDVQPNTDQEPKKLENDRCSKHQWMDESPPSLHFVLIERKYRCDCEKSYHPRHKLKIRYKPGYTPPSPEERKRLYRKWKQQAAGGSSGRRY</sequence>
<keyword evidence="3" id="KW-1185">Reference proteome</keyword>
<name>A0A0D2FYY4_9EURO</name>
<protein>
    <submittedName>
        <fullName evidence="2">Uncharacterized protein</fullName>
    </submittedName>
</protein>
<dbReference type="AlphaFoldDB" id="A0A0D2FYY4"/>
<dbReference type="HOGENOM" id="CLU_1085856_0_0_1"/>